<protein>
    <recommendedName>
        <fullName evidence="1">KIB1-4 beta-propeller domain-containing protein</fullName>
    </recommendedName>
</protein>
<proteinExistence type="predicted"/>
<dbReference type="Gramene" id="PUZ70846">
    <property type="protein sequence ID" value="PUZ70846"/>
    <property type="gene ID" value="GQ55_2G268200"/>
</dbReference>
<evidence type="ECO:0000313" key="3">
    <source>
        <dbReference type="Proteomes" id="UP000244336"/>
    </source>
</evidence>
<reference evidence="2 3" key="1">
    <citation type="submission" date="2018-04" db="EMBL/GenBank/DDBJ databases">
        <title>WGS assembly of Panicum hallii var. hallii HAL2.</title>
        <authorList>
            <person name="Lovell J."/>
            <person name="Jenkins J."/>
            <person name="Lowry D."/>
            <person name="Mamidi S."/>
            <person name="Sreedasyam A."/>
            <person name="Weng X."/>
            <person name="Barry K."/>
            <person name="Bonette J."/>
            <person name="Campitelli B."/>
            <person name="Daum C."/>
            <person name="Gordon S."/>
            <person name="Gould B."/>
            <person name="Lipzen A."/>
            <person name="MacQueen A."/>
            <person name="Palacio-Mejia J."/>
            <person name="Plott C."/>
            <person name="Shakirov E."/>
            <person name="Shu S."/>
            <person name="Yoshinaga Y."/>
            <person name="Zane M."/>
            <person name="Rokhsar D."/>
            <person name="Grimwood J."/>
            <person name="Schmutz J."/>
            <person name="Juenger T."/>
        </authorList>
    </citation>
    <scope>NUCLEOTIDE SEQUENCE [LARGE SCALE GENOMIC DNA]</scope>
    <source>
        <strain evidence="3">cv. HAL2</strain>
    </source>
</reference>
<dbReference type="Pfam" id="PF03478">
    <property type="entry name" value="Beta-prop_KIB1-4"/>
    <property type="match status" value="1"/>
</dbReference>
<dbReference type="OrthoDB" id="676966at2759"/>
<dbReference type="InterPro" id="IPR005174">
    <property type="entry name" value="KIB1-4_b-propeller"/>
</dbReference>
<evidence type="ECO:0000313" key="2">
    <source>
        <dbReference type="EMBL" id="PUZ70846.1"/>
    </source>
</evidence>
<name>A0A2T7ESN9_9POAL</name>
<dbReference type="Proteomes" id="UP000244336">
    <property type="component" value="Chromosome 2"/>
</dbReference>
<sequence>MAAAVIPAPTLPCLVFDYDGEQQRTTLFSISDGAHRACEIEELRAELAHVARLGMLASDPATAATFLWNPPRAPGTAADRIAVPPLAQPPPLRSVCARSGDPCTAAGGRCTVLLAEPPQSTILWYCQAGGTAWTRHEYDLGSASIRVPEGNAWCKRTVNRLASCQDRFYYPHSSTQCGVIGFSPAGLPELSTVPMKMGGLMAAAATYIVEIGGDLHTVYVFRHGIDFTAVADVGVYRMDFARQEHVRVESIGDRAILAGSGSCFGGWCPATEFGLLPNTVYWMSSVDDRLHVFDIEVGAEEVHEPCKGVAVPSRKPFWIIPAHP</sequence>
<dbReference type="AlphaFoldDB" id="A0A2T7ESN9"/>
<gene>
    <name evidence="2" type="ORF">GQ55_2G268200</name>
</gene>
<dbReference type="PANTHER" id="PTHR33127:SF89">
    <property type="entry name" value="OS06G0135800 PROTEIN"/>
    <property type="match status" value="1"/>
</dbReference>
<organism evidence="2 3">
    <name type="scientific">Panicum hallii var. hallii</name>
    <dbReference type="NCBI Taxonomy" id="1504633"/>
    <lineage>
        <taxon>Eukaryota</taxon>
        <taxon>Viridiplantae</taxon>
        <taxon>Streptophyta</taxon>
        <taxon>Embryophyta</taxon>
        <taxon>Tracheophyta</taxon>
        <taxon>Spermatophyta</taxon>
        <taxon>Magnoliopsida</taxon>
        <taxon>Liliopsida</taxon>
        <taxon>Poales</taxon>
        <taxon>Poaceae</taxon>
        <taxon>PACMAD clade</taxon>
        <taxon>Panicoideae</taxon>
        <taxon>Panicodae</taxon>
        <taxon>Paniceae</taxon>
        <taxon>Panicinae</taxon>
        <taxon>Panicum</taxon>
        <taxon>Panicum sect. Panicum</taxon>
    </lineage>
</organism>
<dbReference type="PANTHER" id="PTHR33127">
    <property type="entry name" value="TRANSMEMBRANE PROTEIN"/>
    <property type="match status" value="1"/>
</dbReference>
<dbReference type="EMBL" id="CM009750">
    <property type="protein sequence ID" value="PUZ70846.1"/>
    <property type="molecule type" value="Genomic_DNA"/>
</dbReference>
<accession>A0A2T7ESN9</accession>
<keyword evidence="3" id="KW-1185">Reference proteome</keyword>
<feature type="domain" description="KIB1-4 beta-propeller" evidence="1">
    <location>
        <begin position="57"/>
        <end position="293"/>
    </location>
</feature>
<evidence type="ECO:0000259" key="1">
    <source>
        <dbReference type="Pfam" id="PF03478"/>
    </source>
</evidence>